<dbReference type="AlphaFoldDB" id="A0A1Z4KQ07"/>
<dbReference type="Proteomes" id="UP000217507">
    <property type="component" value="Chromosome"/>
</dbReference>
<feature type="transmembrane region" description="Helical" evidence="2">
    <location>
        <begin position="75"/>
        <end position="93"/>
    </location>
</feature>
<dbReference type="PANTHER" id="PTHR48081">
    <property type="entry name" value="AB HYDROLASE SUPERFAMILY PROTEIN C4A8.06C"/>
    <property type="match status" value="1"/>
</dbReference>
<reference evidence="4 5" key="1">
    <citation type="submission" date="2017-06" db="EMBL/GenBank/DDBJ databases">
        <title>Genome sequencing of cyanobaciteial culture collection at National Institute for Environmental Studies (NIES).</title>
        <authorList>
            <person name="Hirose Y."/>
            <person name="Shimura Y."/>
            <person name="Fujisawa T."/>
            <person name="Nakamura Y."/>
            <person name="Kawachi M."/>
        </authorList>
    </citation>
    <scope>NUCLEOTIDE SEQUENCE [LARGE SCALE GENOMIC DNA]</scope>
    <source>
        <strain evidence="4 5">NIES-23</strain>
    </source>
</reference>
<gene>
    <name evidence="4" type="ORF">NIES23_38630</name>
</gene>
<feature type="transmembrane region" description="Helical" evidence="2">
    <location>
        <begin position="12"/>
        <end position="32"/>
    </location>
</feature>
<organism evidence="4 5">
    <name type="scientific">Trichormus variabilis NIES-23</name>
    <dbReference type="NCBI Taxonomy" id="1973479"/>
    <lineage>
        <taxon>Bacteria</taxon>
        <taxon>Bacillati</taxon>
        <taxon>Cyanobacteriota</taxon>
        <taxon>Cyanophyceae</taxon>
        <taxon>Nostocales</taxon>
        <taxon>Nostocaceae</taxon>
        <taxon>Trichormus</taxon>
    </lineage>
</organism>
<feature type="domain" description="BD-FAE-like" evidence="3">
    <location>
        <begin position="170"/>
        <end position="354"/>
    </location>
</feature>
<protein>
    <submittedName>
        <fullName evidence="4">Esterase</fullName>
    </submittedName>
</protein>
<evidence type="ECO:0000313" key="4">
    <source>
        <dbReference type="EMBL" id="BAY71050.1"/>
    </source>
</evidence>
<keyword evidence="2" id="KW-0812">Transmembrane</keyword>
<name>A0A1Z4KQ07_ANAVA</name>
<dbReference type="GO" id="GO:0016787">
    <property type="term" value="F:hydrolase activity"/>
    <property type="evidence" value="ECO:0007669"/>
    <property type="project" value="UniProtKB-KW"/>
</dbReference>
<dbReference type="Pfam" id="PF20434">
    <property type="entry name" value="BD-FAE"/>
    <property type="match status" value="1"/>
</dbReference>
<proteinExistence type="predicted"/>
<dbReference type="Gene3D" id="3.40.50.1820">
    <property type="entry name" value="alpha/beta hydrolase"/>
    <property type="match status" value="1"/>
</dbReference>
<accession>A0A1Z4KQ07</accession>
<dbReference type="PANTHER" id="PTHR48081:SF13">
    <property type="entry name" value="ALPHA_BETA HYDROLASE"/>
    <property type="match status" value="1"/>
</dbReference>
<dbReference type="EMBL" id="AP018216">
    <property type="protein sequence ID" value="BAY71050.1"/>
    <property type="molecule type" value="Genomic_DNA"/>
</dbReference>
<dbReference type="SUPFAM" id="SSF53474">
    <property type="entry name" value="alpha/beta-Hydrolases"/>
    <property type="match status" value="1"/>
</dbReference>
<evidence type="ECO:0000259" key="3">
    <source>
        <dbReference type="Pfam" id="PF20434"/>
    </source>
</evidence>
<dbReference type="InterPro" id="IPR050300">
    <property type="entry name" value="GDXG_lipolytic_enzyme"/>
</dbReference>
<evidence type="ECO:0000256" key="2">
    <source>
        <dbReference type="SAM" id="Phobius"/>
    </source>
</evidence>
<sequence length="411" mass="45964">MPNLLPPIQEAFSVLGLLLSFIGLFLSIWIIIPAPIYLLLPLGVGAPEVCHWLLLLNTTAFALSFFRLRGNLLQYVTLSISIVGIILSITPLLQIPTTQQQMQSAMEKQLGKDYLKPILEQKHFGRSPILGLRRSHPFNVIDAFKGIHIDDVRYTPNIEFASPDGISLRLNIYRPQQVGKYPGIVVIHGGGWQSGSPESNADFSRYMAARGYTVFAITYRYAPAYKFPAQLDDVRSALTFIQQHATEYETDISRIALLGRSAGGQLAMLTAYQQNTLPIRAVISYYAPSNLAKGYREPPTPDPLNVRSVLEAFLGGTPDQVPEQYTKASPINYVNRPLPPTLLIHGGRDHIIRIIFPRILFQSLQNGGNQAILLEIPWAEHAFDYIFNGASNQLALYHTERFLAWALQEKV</sequence>
<keyword evidence="2" id="KW-0472">Membrane</keyword>
<dbReference type="InterPro" id="IPR049492">
    <property type="entry name" value="BD-FAE-like_dom"/>
</dbReference>
<keyword evidence="1" id="KW-0378">Hydrolase</keyword>
<feature type="transmembrane region" description="Helical" evidence="2">
    <location>
        <begin position="52"/>
        <end position="68"/>
    </location>
</feature>
<dbReference type="InterPro" id="IPR029058">
    <property type="entry name" value="AB_hydrolase_fold"/>
</dbReference>
<evidence type="ECO:0000313" key="5">
    <source>
        <dbReference type="Proteomes" id="UP000217507"/>
    </source>
</evidence>
<evidence type="ECO:0000256" key="1">
    <source>
        <dbReference type="ARBA" id="ARBA00022801"/>
    </source>
</evidence>
<keyword evidence="2" id="KW-1133">Transmembrane helix</keyword>